<dbReference type="OrthoDB" id="1107506at2759"/>
<organism evidence="1 2">
    <name type="scientific">Cercopithifilaria johnstoni</name>
    <dbReference type="NCBI Taxonomy" id="2874296"/>
    <lineage>
        <taxon>Eukaryota</taxon>
        <taxon>Metazoa</taxon>
        <taxon>Ecdysozoa</taxon>
        <taxon>Nematoda</taxon>
        <taxon>Chromadorea</taxon>
        <taxon>Rhabditida</taxon>
        <taxon>Spirurina</taxon>
        <taxon>Spiruromorpha</taxon>
        <taxon>Filarioidea</taxon>
        <taxon>Onchocercidae</taxon>
        <taxon>Cercopithifilaria</taxon>
    </lineage>
</organism>
<accession>A0A8J2LZ35</accession>
<dbReference type="Pfam" id="PF10210">
    <property type="entry name" value="MRP-S32"/>
    <property type="match status" value="1"/>
</dbReference>
<keyword evidence="2" id="KW-1185">Reference proteome</keyword>
<dbReference type="AlphaFoldDB" id="A0A8J2LZ35"/>
<evidence type="ECO:0000313" key="1">
    <source>
        <dbReference type="EMBL" id="CAG9532458.1"/>
    </source>
</evidence>
<proteinExistence type="predicted"/>
<dbReference type="InterPro" id="IPR019346">
    <property type="entry name" value="Ribosomal_mL42"/>
</dbReference>
<reference evidence="1" key="1">
    <citation type="submission" date="2021-09" db="EMBL/GenBank/DDBJ databases">
        <authorList>
            <consortium name="Pathogen Informatics"/>
        </authorList>
    </citation>
    <scope>NUCLEOTIDE SEQUENCE</scope>
</reference>
<name>A0A8J2LZ35_9BILA</name>
<dbReference type="EMBL" id="CAKAEH010000981">
    <property type="protein sequence ID" value="CAG9532458.1"/>
    <property type="molecule type" value="Genomic_DNA"/>
</dbReference>
<evidence type="ECO:0000313" key="2">
    <source>
        <dbReference type="Proteomes" id="UP000746747"/>
    </source>
</evidence>
<dbReference type="Proteomes" id="UP000746747">
    <property type="component" value="Unassembled WGS sequence"/>
</dbReference>
<comment type="caution">
    <text evidence="1">The sequence shown here is derived from an EMBL/GenBank/DDBJ whole genome shotgun (WGS) entry which is preliminary data.</text>
</comment>
<sequence length="132" mass="15527">MFSCARRYNTLLRLIDQQLFRSFSNYEEIDLSKSCTVICKSGTIACWHPERSFPYEHSKPIDLKKIETEKQSSGALSKEIECIAGLQGSLARKGPRNYILREIFYTGKHEWYTRYREERLHSVAAPHPKRRK</sequence>
<protein>
    <submittedName>
        <fullName evidence="1">Uncharacterized protein</fullName>
    </submittedName>
</protein>
<gene>
    <name evidence="1" type="ORF">CJOHNSTONI_LOCUS2765</name>
</gene>